<sequence length="1111" mass="120637">MAQVGEIVYQVQMDVEQLLTSQRQLEQRLNRMDSSFNRTSQSVNNTERSMLSLSKVAASLAGYLSASMVASYSEAWTELNNKLSNSVRASESLVDVTQRVFDISQATRSSLDATATLYARLERGTREYNTSAADLAKLTSIINQGFIVSGATAQEAENAIIQLSQGIASGVLRGEEFNSVAEQGSRLMVALADSMGVGIGQLRKMAAEGKLTTDVVVKGLLSQGDAIGKEFAKTTRTMSQAFQEAGNNVTKFLGENTTVKAGLSVFSDAVITVSKNLDVMTDVLALTAMTIGSRFVGALSLAGAAQLKKAKDTITSTIATRNSAKAEVVAAKETLTRVQAEKAFALTTQQSLSAQLSAAQTEQQRSRIRNELSANTARITALTRQETLETNRLAAAQARVAATSVTMAGAMRALNIATAPLGGPMGVLMLAGAAMYYFYQKTEQAKQEAHDFADNVDQLADKLKGLSYQEIARDAQDAADKQKVINAEMEEQEKQLARLEARLRMQQDALGNNPELIERNTINILREKIELEGDLAENKKKSEDITKYLADAQDEYNRKLKEAIDLSVKSATTLDVEKSALGRLTQQIREATGAKGEFNATQLEVKLSDKALDMRKSLEREAKLANAKSEIDKRLLKVQFYAEDNNLSEKEVLILNQAAIAAQDAKDAEAERNKTTKESTKATDAAYEALKRQREEIELLNKGYKDGSLEMAKYDAVKALGDKASPEQIKLAEKLAEDKYNIERNLADKKAALELDLVAKAKESHDKQLADLERITKDDVSLTEQAARRKAEIEAEYQQKIAEIKANNTVSPQDDIKGKVDPVQQLKNEHERKLALIREFETEKGAITQRGLELMNVANTQYEQDRLNAQWEIWRNQSQANQFLADGLDALGQRSTNVLTGLLTQTQSINDAFRNVALTIVDQAVGALVQMGMQQVKNMVTESAMRKASNAQAIAEATTTGAAITNAMAPAAATTSIATMGSAATWGMAAMAIAIPAMIALAGARKNGGPVNAGSMYRVGEGGKPEIFKASNGSQYMIPGDNGRVISNRQIGKGGNGVSMGDMNFTFQVQAPNGITQKEAQQIQQMVRGTVYDVLGNEMRSGGALEKVRSW</sequence>
<gene>
    <name evidence="3" type="ORF">AM402_11655</name>
</gene>
<feature type="domain" description="Tape measure protein N-terminal" evidence="2">
    <location>
        <begin position="69"/>
        <end position="255"/>
    </location>
</feature>
<dbReference type="EMBL" id="CP021694">
    <property type="protein sequence ID" value="ARX34766.1"/>
    <property type="molecule type" value="Genomic_DNA"/>
</dbReference>
<dbReference type="Pfam" id="PF20155">
    <property type="entry name" value="TMP_3"/>
    <property type="match status" value="1"/>
</dbReference>
<dbReference type="Proteomes" id="UP000195540">
    <property type="component" value="Chromosome"/>
</dbReference>
<feature type="coiled-coil region" evidence="1">
    <location>
        <begin position="442"/>
        <end position="509"/>
    </location>
</feature>
<accession>A0AAN1EVQ5</accession>
<dbReference type="RefSeq" id="WP_087726545.1">
    <property type="nucleotide sequence ID" value="NZ_CP021694.1"/>
</dbReference>
<feature type="coiled-coil region" evidence="1">
    <location>
        <begin position="783"/>
        <end position="843"/>
    </location>
</feature>
<proteinExistence type="predicted"/>
<organism evidence="3 4">
    <name type="scientific">Proteus mirabilis</name>
    <dbReference type="NCBI Taxonomy" id="584"/>
    <lineage>
        <taxon>Bacteria</taxon>
        <taxon>Pseudomonadati</taxon>
        <taxon>Pseudomonadota</taxon>
        <taxon>Gammaproteobacteria</taxon>
        <taxon>Enterobacterales</taxon>
        <taxon>Morganellaceae</taxon>
        <taxon>Proteus</taxon>
    </lineage>
</organism>
<protein>
    <submittedName>
        <fullName evidence="3">Tape measure protein</fullName>
    </submittedName>
</protein>
<dbReference type="InterPro" id="IPR013491">
    <property type="entry name" value="Tape_meas_N"/>
</dbReference>
<dbReference type="NCBIfam" id="TIGR02675">
    <property type="entry name" value="tape_meas_nterm"/>
    <property type="match status" value="1"/>
</dbReference>
<dbReference type="AlphaFoldDB" id="A0AAN1EVQ5"/>
<evidence type="ECO:0000313" key="4">
    <source>
        <dbReference type="Proteomes" id="UP000195540"/>
    </source>
</evidence>
<evidence type="ECO:0000259" key="2">
    <source>
        <dbReference type="Pfam" id="PF20155"/>
    </source>
</evidence>
<evidence type="ECO:0000256" key="1">
    <source>
        <dbReference type="SAM" id="Coils"/>
    </source>
</evidence>
<evidence type="ECO:0000313" key="3">
    <source>
        <dbReference type="EMBL" id="ARX34766.1"/>
    </source>
</evidence>
<keyword evidence="1" id="KW-0175">Coiled coil</keyword>
<reference evidence="3 4" key="1">
    <citation type="submission" date="2017-05" db="EMBL/GenBank/DDBJ databases">
        <title>Whole genome sequencing of Proteus mirabilis AR_0155.</title>
        <authorList>
            <person name="Conlan S."/>
            <person name="Thomas P.J."/>
            <person name="Mullikin J."/>
            <person name="Frank K.M."/>
            <person name="Segre J.A."/>
        </authorList>
    </citation>
    <scope>NUCLEOTIDE SEQUENCE [LARGE SCALE GENOMIC DNA]</scope>
    <source>
        <strain evidence="3 4">AR_0155</strain>
    </source>
</reference>
<feature type="coiled-coil region" evidence="1">
    <location>
        <begin position="658"/>
        <end position="685"/>
    </location>
</feature>
<name>A0AAN1EVQ5_PROMI</name>